<dbReference type="AlphaFoldDB" id="A0A7U2EYU0"/>
<dbReference type="Gene3D" id="3.40.50.150">
    <property type="entry name" value="Vaccinia Virus protein VP39"/>
    <property type="match status" value="1"/>
</dbReference>
<dbReference type="Proteomes" id="UP000663193">
    <property type="component" value="Chromosome 5"/>
</dbReference>
<accession>A0A7U2EYU0</accession>
<dbReference type="PANTHER" id="PTHR43591">
    <property type="entry name" value="METHYLTRANSFERASE"/>
    <property type="match status" value="1"/>
</dbReference>
<dbReference type="VEuPathDB" id="FungiDB:JI435_031460"/>
<dbReference type="SUPFAM" id="SSF53335">
    <property type="entry name" value="S-adenosyl-L-methionine-dependent methyltransferases"/>
    <property type="match status" value="1"/>
</dbReference>
<dbReference type="EMBL" id="CP069027">
    <property type="protein sequence ID" value="QRC95462.1"/>
    <property type="molecule type" value="Genomic_DNA"/>
</dbReference>
<dbReference type="OrthoDB" id="10017101at2759"/>
<feature type="domain" description="Methyltransferase type 12" evidence="1">
    <location>
        <begin position="63"/>
        <end position="157"/>
    </location>
</feature>
<evidence type="ECO:0000313" key="2">
    <source>
        <dbReference type="EMBL" id="QRC95462.1"/>
    </source>
</evidence>
<gene>
    <name evidence="2" type="ORF">JI435_031460</name>
</gene>
<keyword evidence="3" id="KW-1185">Reference proteome</keyword>
<dbReference type="Pfam" id="PF08242">
    <property type="entry name" value="Methyltransf_12"/>
    <property type="match status" value="1"/>
</dbReference>
<evidence type="ECO:0000313" key="3">
    <source>
        <dbReference type="Proteomes" id="UP000663193"/>
    </source>
</evidence>
<dbReference type="InterPro" id="IPR013217">
    <property type="entry name" value="Methyltransf_12"/>
</dbReference>
<sequence length="192" mass="21465">MASTFETSLGPERSYHNTKSAYILPNDKPEHDRLEAQSKCIFELMGKRIIHAPLSATNVHKALDIGCGTGIVTHEIASQFPDAQVYGLDLSPVPNIREKLPNIEYVQGNIIDIATPHEPDARFKHNSFDYIFSRFLVVGMTDWEGYIARCVALAKPGVLIPFSVTGEVADDIIRRGLKCTISTWRCTTFQTR</sequence>
<organism evidence="2 3">
    <name type="scientific">Phaeosphaeria nodorum (strain SN15 / ATCC MYA-4574 / FGSC 10173)</name>
    <name type="common">Glume blotch fungus</name>
    <name type="synonym">Parastagonospora nodorum</name>
    <dbReference type="NCBI Taxonomy" id="321614"/>
    <lineage>
        <taxon>Eukaryota</taxon>
        <taxon>Fungi</taxon>
        <taxon>Dikarya</taxon>
        <taxon>Ascomycota</taxon>
        <taxon>Pezizomycotina</taxon>
        <taxon>Dothideomycetes</taxon>
        <taxon>Pleosporomycetidae</taxon>
        <taxon>Pleosporales</taxon>
        <taxon>Pleosporineae</taxon>
        <taxon>Phaeosphaeriaceae</taxon>
        <taxon>Parastagonospora</taxon>
    </lineage>
</organism>
<reference evidence="3" key="1">
    <citation type="journal article" date="2021" name="BMC Genomics">
        <title>Chromosome-level genome assembly and manually-curated proteome of model necrotroph Parastagonospora nodorum Sn15 reveals a genome-wide trove of candidate effector homologs, and redundancy of virulence-related functions within an accessory chromosome.</title>
        <authorList>
            <person name="Bertazzoni S."/>
            <person name="Jones D.A.B."/>
            <person name="Phan H.T."/>
            <person name="Tan K.-C."/>
            <person name="Hane J.K."/>
        </authorList>
    </citation>
    <scope>NUCLEOTIDE SEQUENCE [LARGE SCALE GENOMIC DNA]</scope>
    <source>
        <strain evidence="3">SN15 / ATCC MYA-4574 / FGSC 10173)</strain>
    </source>
</reference>
<dbReference type="InterPro" id="IPR029063">
    <property type="entry name" value="SAM-dependent_MTases_sf"/>
</dbReference>
<name>A0A7U2EYU0_PHANO</name>
<dbReference type="CDD" id="cd02440">
    <property type="entry name" value="AdoMet_MTases"/>
    <property type="match status" value="1"/>
</dbReference>
<evidence type="ECO:0000259" key="1">
    <source>
        <dbReference type="Pfam" id="PF08242"/>
    </source>
</evidence>
<protein>
    <recommendedName>
        <fullName evidence="1">Methyltransferase type 12 domain-containing protein</fullName>
    </recommendedName>
</protein>
<dbReference type="PANTHER" id="PTHR43591:SF10">
    <property type="entry name" value="ABC TRANSMEMBRANE TYPE-1 DOMAIN-CONTAINING PROTEIN-RELATED"/>
    <property type="match status" value="1"/>
</dbReference>
<proteinExistence type="predicted"/>